<evidence type="ECO:0000256" key="4">
    <source>
        <dbReference type="ARBA" id="ARBA00022737"/>
    </source>
</evidence>
<keyword evidence="9" id="KW-1185">Reference proteome</keyword>
<dbReference type="Proteomes" id="UP000492821">
    <property type="component" value="Unassembled WGS sequence"/>
</dbReference>
<keyword evidence="3" id="KW-0479">Metal-binding</keyword>
<dbReference type="InterPro" id="IPR044066">
    <property type="entry name" value="TRIAD_supradom"/>
</dbReference>
<dbReference type="GO" id="GO:0008270">
    <property type="term" value="F:zinc ion binding"/>
    <property type="evidence" value="ECO:0007669"/>
    <property type="project" value="UniProtKB-KW"/>
</dbReference>
<evidence type="ECO:0000313" key="10">
    <source>
        <dbReference type="WBParaSite" id="Pan_g2433.t1"/>
    </source>
</evidence>
<reference evidence="9" key="1">
    <citation type="journal article" date="2013" name="Genetics">
        <title>The draft genome and transcriptome of Panagrellus redivivus are shaped by the harsh demands of a free-living lifestyle.</title>
        <authorList>
            <person name="Srinivasan J."/>
            <person name="Dillman A.R."/>
            <person name="Macchietto M.G."/>
            <person name="Heikkinen L."/>
            <person name="Lakso M."/>
            <person name="Fracchia K.M."/>
            <person name="Antoshechkin I."/>
            <person name="Mortazavi A."/>
            <person name="Wong G."/>
            <person name="Sternberg P.W."/>
        </authorList>
    </citation>
    <scope>NUCLEOTIDE SEQUENCE [LARGE SCALE GENOMIC DNA]</scope>
    <source>
        <strain evidence="9">MT8872</strain>
    </source>
</reference>
<dbReference type="GO" id="GO:0016740">
    <property type="term" value="F:transferase activity"/>
    <property type="evidence" value="ECO:0007669"/>
    <property type="project" value="UniProtKB-KW"/>
</dbReference>
<accession>A0A7E4VRP2</accession>
<dbReference type="Pfam" id="PF01485">
    <property type="entry name" value="IBR"/>
    <property type="match status" value="1"/>
</dbReference>
<evidence type="ECO:0000256" key="2">
    <source>
        <dbReference type="ARBA" id="ARBA00022679"/>
    </source>
</evidence>
<dbReference type="PROSITE" id="PS51873">
    <property type="entry name" value="TRIAD"/>
    <property type="match status" value="1"/>
</dbReference>
<keyword evidence="5" id="KW-0863">Zinc-finger</keyword>
<name>A0A7E4VRP2_PANRE</name>
<dbReference type="WBParaSite" id="Pan_g2433.t1">
    <property type="protein sequence ID" value="Pan_g2433.t1"/>
    <property type="gene ID" value="Pan_g2433"/>
</dbReference>
<feature type="domain" description="RING-type" evidence="8">
    <location>
        <begin position="1"/>
        <end position="184"/>
    </location>
</feature>
<dbReference type="PANTHER" id="PTHR22770">
    <property type="entry name" value="UBIQUITIN CONJUGATING ENZYME 7 INTERACTING PROTEIN-RELATED"/>
    <property type="match status" value="1"/>
</dbReference>
<dbReference type="InterPro" id="IPR002867">
    <property type="entry name" value="IBR_dom"/>
</dbReference>
<proteinExistence type="predicted"/>
<reference evidence="10" key="2">
    <citation type="submission" date="2020-10" db="UniProtKB">
        <authorList>
            <consortium name="WormBaseParasite"/>
        </authorList>
    </citation>
    <scope>IDENTIFICATION</scope>
</reference>
<protein>
    <submittedName>
        <fullName evidence="10">RING-type domain-containing protein</fullName>
    </submittedName>
</protein>
<dbReference type="SUPFAM" id="SSF57850">
    <property type="entry name" value="RING/U-box"/>
    <property type="match status" value="2"/>
</dbReference>
<dbReference type="InterPro" id="IPR051628">
    <property type="entry name" value="LUBAC_E3_Ligases"/>
</dbReference>
<evidence type="ECO:0000313" key="9">
    <source>
        <dbReference type="Proteomes" id="UP000492821"/>
    </source>
</evidence>
<dbReference type="AlphaFoldDB" id="A0A7E4VRP2"/>
<keyword evidence="4" id="KW-0677">Repeat</keyword>
<organism evidence="9 10">
    <name type="scientific">Panagrellus redivivus</name>
    <name type="common">Microworm</name>
    <dbReference type="NCBI Taxonomy" id="6233"/>
    <lineage>
        <taxon>Eukaryota</taxon>
        <taxon>Metazoa</taxon>
        <taxon>Ecdysozoa</taxon>
        <taxon>Nematoda</taxon>
        <taxon>Chromadorea</taxon>
        <taxon>Rhabditida</taxon>
        <taxon>Tylenchina</taxon>
        <taxon>Panagrolaimomorpha</taxon>
        <taxon>Panagrolaimoidea</taxon>
        <taxon>Panagrolaimidae</taxon>
        <taxon>Panagrellus</taxon>
    </lineage>
</organism>
<evidence type="ECO:0000256" key="5">
    <source>
        <dbReference type="ARBA" id="ARBA00022771"/>
    </source>
</evidence>
<comment type="pathway">
    <text evidence="1">Protein modification; protein ubiquitination.</text>
</comment>
<evidence type="ECO:0000256" key="7">
    <source>
        <dbReference type="ARBA" id="ARBA00022833"/>
    </source>
</evidence>
<dbReference type="PANTHER" id="PTHR22770:SF47">
    <property type="entry name" value="E3 UBIQUITIN-PROTEIN LIGASE RNF216"/>
    <property type="match status" value="1"/>
</dbReference>
<evidence type="ECO:0000256" key="3">
    <source>
        <dbReference type="ARBA" id="ARBA00022723"/>
    </source>
</evidence>
<evidence type="ECO:0000256" key="6">
    <source>
        <dbReference type="ARBA" id="ARBA00022786"/>
    </source>
</evidence>
<keyword evidence="2" id="KW-0808">Transferase</keyword>
<dbReference type="Gene3D" id="1.20.120.1750">
    <property type="match status" value="1"/>
</dbReference>
<keyword evidence="7" id="KW-0862">Zinc</keyword>
<evidence type="ECO:0000256" key="1">
    <source>
        <dbReference type="ARBA" id="ARBA00004906"/>
    </source>
</evidence>
<keyword evidence="6" id="KW-0833">Ubl conjugation pathway</keyword>
<sequence>MPLLEGGAGLKCIEHECQQPIYISKIRSLLKKHVINRLDDRIQAESLAALGIHIERCDVCDYAVELEKPSETNKVFACPKCNKAKCRICKADWDDEHFGVKCHELVEMQKKEKKDKYMNGVYARMNEAVSRKCHRCNLQFVKESGCNWMRCRCGASQCYMCRAQDIDHYGHFCDHVYDPTLRRCNQCTKCSLTADPTVADNAVVAKLAEEAATVKFE</sequence>
<evidence type="ECO:0000259" key="8">
    <source>
        <dbReference type="PROSITE" id="PS51873"/>
    </source>
</evidence>
<dbReference type="Pfam" id="PF26200">
    <property type="entry name" value="Rcat_RNF216"/>
    <property type="match status" value="1"/>
</dbReference>